<dbReference type="Proteomes" id="UP000727907">
    <property type="component" value="Unassembled WGS sequence"/>
</dbReference>
<name>A0ABS6ICZ7_9HYPH</name>
<evidence type="ECO:0000313" key="3">
    <source>
        <dbReference type="Proteomes" id="UP000727907"/>
    </source>
</evidence>
<protein>
    <submittedName>
        <fullName evidence="2">MaoC family dehydratase</fullName>
    </submittedName>
</protein>
<reference evidence="2 3" key="1">
    <citation type="submission" date="2021-06" db="EMBL/GenBank/DDBJ databases">
        <authorList>
            <person name="Lee D.H."/>
        </authorList>
    </citation>
    <scope>NUCLEOTIDE SEQUENCE [LARGE SCALE GENOMIC DNA]</scope>
    <source>
        <strain evidence="2 3">MMS21-HV4-11</strain>
    </source>
</reference>
<dbReference type="RefSeq" id="WP_216956557.1">
    <property type="nucleotide sequence ID" value="NZ_JAHOPB010000001.1"/>
</dbReference>
<dbReference type="PANTHER" id="PTHR42993">
    <property type="entry name" value="MAOC-LIKE DEHYDRATASE DOMAIN-CONTAINING PROTEIN"/>
    <property type="match status" value="1"/>
</dbReference>
<accession>A0ABS6ICZ7</accession>
<dbReference type="Pfam" id="PF01575">
    <property type="entry name" value="MaoC_dehydratas"/>
    <property type="match status" value="1"/>
</dbReference>
<keyword evidence="3" id="KW-1185">Reference proteome</keyword>
<sequence length="156" mass="17402">MAKRTVENPQAMKALVGQELGVSDWLVMTQERINTFAEASGDHQWIHVDVERCKTDMPDGKTIAHGNLTFAVISTFARDVLKIDNMRNGINYGSNKVRYTSPVQVGARIRGRQKLLAADDMPNGGIRMTYQWTVEIEGQERPACVAETMSIAYAKT</sequence>
<dbReference type="InterPro" id="IPR039375">
    <property type="entry name" value="NodN-like"/>
</dbReference>
<dbReference type="CDD" id="cd03450">
    <property type="entry name" value="NodN"/>
    <property type="match status" value="1"/>
</dbReference>
<organism evidence="2 3">
    <name type="scientific">Reyranella humidisoli</name>
    <dbReference type="NCBI Taxonomy" id="2849149"/>
    <lineage>
        <taxon>Bacteria</taxon>
        <taxon>Pseudomonadati</taxon>
        <taxon>Pseudomonadota</taxon>
        <taxon>Alphaproteobacteria</taxon>
        <taxon>Hyphomicrobiales</taxon>
        <taxon>Reyranellaceae</taxon>
        <taxon>Reyranella</taxon>
    </lineage>
</organism>
<gene>
    <name evidence="2" type="ORF">KQ910_01810</name>
</gene>
<comment type="caution">
    <text evidence="2">The sequence shown here is derived from an EMBL/GenBank/DDBJ whole genome shotgun (WGS) entry which is preliminary data.</text>
</comment>
<dbReference type="InterPro" id="IPR002539">
    <property type="entry name" value="MaoC-like_dom"/>
</dbReference>
<dbReference type="PANTHER" id="PTHR42993:SF1">
    <property type="entry name" value="MAOC-LIKE DEHYDRATASE DOMAIN-CONTAINING PROTEIN"/>
    <property type="match status" value="1"/>
</dbReference>
<feature type="domain" description="MaoC-like" evidence="1">
    <location>
        <begin position="15"/>
        <end position="115"/>
    </location>
</feature>
<evidence type="ECO:0000259" key="1">
    <source>
        <dbReference type="Pfam" id="PF01575"/>
    </source>
</evidence>
<dbReference type="EMBL" id="JAHOPB010000001">
    <property type="protein sequence ID" value="MBU8872474.1"/>
    <property type="molecule type" value="Genomic_DNA"/>
</dbReference>
<evidence type="ECO:0000313" key="2">
    <source>
        <dbReference type="EMBL" id="MBU8872474.1"/>
    </source>
</evidence>
<proteinExistence type="predicted"/>